<protein>
    <recommendedName>
        <fullName evidence="1">Putative Flp pilus-assembly TadG-like N-terminal domain-containing protein</fullName>
    </recommendedName>
</protein>
<organism evidence="2 3">
    <name type="scientific">Rothia nasimurium</name>
    <dbReference type="NCBI Taxonomy" id="85336"/>
    <lineage>
        <taxon>Bacteria</taxon>
        <taxon>Bacillati</taxon>
        <taxon>Actinomycetota</taxon>
        <taxon>Actinomycetes</taxon>
        <taxon>Micrococcales</taxon>
        <taxon>Micrococcaceae</taxon>
        <taxon>Rothia</taxon>
    </lineage>
</organism>
<dbReference type="InterPro" id="IPR028087">
    <property type="entry name" value="Tad_N"/>
</dbReference>
<evidence type="ECO:0000313" key="2">
    <source>
        <dbReference type="EMBL" id="ORC18950.1"/>
    </source>
</evidence>
<comment type="caution">
    <text evidence="2">The sequence shown here is derived from an EMBL/GenBank/DDBJ whole genome shotgun (WGS) entry which is preliminary data.</text>
</comment>
<dbReference type="Proteomes" id="UP000192359">
    <property type="component" value="Unassembled WGS sequence"/>
</dbReference>
<keyword evidence="3" id="KW-1185">Reference proteome</keyword>
<feature type="domain" description="Putative Flp pilus-assembly TadG-like N-terminal" evidence="1">
    <location>
        <begin position="2"/>
        <end position="41"/>
    </location>
</feature>
<reference evidence="2 3" key="1">
    <citation type="submission" date="2016-05" db="EMBL/GenBank/DDBJ databases">
        <title>Draft genome sequence of a porcine commensal Rothia nasimurium.</title>
        <authorList>
            <person name="Gaiser R.A."/>
            <person name="Van Baarlen P."/>
            <person name="Wells J.M."/>
        </authorList>
    </citation>
    <scope>NUCLEOTIDE SEQUENCE [LARGE SCALE GENOMIC DNA]</scope>
    <source>
        <strain evidence="2 3">PT-32</strain>
    </source>
</reference>
<name>A0A1Y1RPX3_9MICC</name>
<dbReference type="EMBL" id="LXWF01000022">
    <property type="protein sequence ID" value="ORC18950.1"/>
    <property type="molecule type" value="Genomic_DNA"/>
</dbReference>
<dbReference type="Pfam" id="PF13400">
    <property type="entry name" value="Tad"/>
    <property type="match status" value="1"/>
</dbReference>
<evidence type="ECO:0000313" key="3">
    <source>
        <dbReference type="Proteomes" id="UP000192359"/>
    </source>
</evidence>
<proteinExistence type="predicted"/>
<evidence type="ECO:0000259" key="1">
    <source>
        <dbReference type="Pfam" id="PF13400"/>
    </source>
</evidence>
<dbReference type="AlphaFoldDB" id="A0A1Y1RPX3"/>
<gene>
    <name evidence="2" type="ORF">A7979_02270</name>
</gene>
<sequence length="132" mass="13344">MVGLCLVLLLVATVVVAVSAIYLERHKLQSLADQTASSTAQRVEGLAGSATSDAQLVLTPATVTANSQTFLAETGASSDFEGLTLNPATGVAENNTAEVVLSAVARPPIVSLVLPDGITITATGKARVNAAQ</sequence>
<accession>A0A1Y1RPX3</accession>